<evidence type="ECO:0000256" key="3">
    <source>
        <dbReference type="ARBA" id="ARBA00022691"/>
    </source>
</evidence>
<evidence type="ECO:0000313" key="6">
    <source>
        <dbReference type="Proteomes" id="UP000034034"/>
    </source>
</evidence>
<dbReference type="GO" id="GO:0008757">
    <property type="term" value="F:S-adenosylmethionine-dependent methyltransferase activity"/>
    <property type="evidence" value="ECO:0007669"/>
    <property type="project" value="InterPro"/>
</dbReference>
<dbReference type="PANTHER" id="PTHR43464:SF19">
    <property type="entry name" value="UBIQUINONE BIOSYNTHESIS O-METHYLTRANSFERASE, MITOCHONDRIAL"/>
    <property type="match status" value="1"/>
</dbReference>
<dbReference type="InterPro" id="IPR029063">
    <property type="entry name" value="SAM-dependent_MTases_sf"/>
</dbReference>
<accession>A0A0F7CN01</accession>
<dbReference type="SUPFAM" id="SSF53335">
    <property type="entry name" value="S-adenosyl-L-methionine-dependent methyltransferases"/>
    <property type="match status" value="1"/>
</dbReference>
<dbReference type="InterPro" id="IPR013216">
    <property type="entry name" value="Methyltransf_11"/>
</dbReference>
<dbReference type="Gene3D" id="3.40.50.150">
    <property type="entry name" value="Vaccinia Virus protein VP39"/>
    <property type="match status" value="1"/>
</dbReference>
<dbReference type="PANTHER" id="PTHR43464">
    <property type="entry name" value="METHYLTRANSFERASE"/>
    <property type="match status" value="1"/>
</dbReference>
<evidence type="ECO:0000256" key="1">
    <source>
        <dbReference type="ARBA" id="ARBA00022603"/>
    </source>
</evidence>
<evidence type="ECO:0000259" key="4">
    <source>
        <dbReference type="Pfam" id="PF08241"/>
    </source>
</evidence>
<dbReference type="EMBL" id="CP009922">
    <property type="protein sequence ID" value="AKG42051.1"/>
    <property type="molecule type" value="Genomic_DNA"/>
</dbReference>
<organism evidence="5 6">
    <name type="scientific">Streptomyces xiamenensis</name>
    <dbReference type="NCBI Taxonomy" id="408015"/>
    <lineage>
        <taxon>Bacteria</taxon>
        <taxon>Bacillati</taxon>
        <taxon>Actinomycetota</taxon>
        <taxon>Actinomycetes</taxon>
        <taxon>Kitasatosporales</taxon>
        <taxon>Streptomycetaceae</taxon>
        <taxon>Streptomyces</taxon>
    </lineage>
</organism>
<dbReference type="GO" id="GO:0032259">
    <property type="term" value="P:methylation"/>
    <property type="evidence" value="ECO:0007669"/>
    <property type="project" value="UniProtKB-KW"/>
</dbReference>
<dbReference type="Proteomes" id="UP000034034">
    <property type="component" value="Chromosome"/>
</dbReference>
<dbReference type="AlphaFoldDB" id="A0A0F7CN01"/>
<keyword evidence="1" id="KW-0489">Methyltransferase</keyword>
<proteinExistence type="predicted"/>
<reference evidence="5" key="1">
    <citation type="submission" date="2019-08" db="EMBL/GenBank/DDBJ databases">
        <title>Complete genome sequence of a mangrove-derived Streptomyces xiamenensis.</title>
        <authorList>
            <person name="Xu J."/>
        </authorList>
    </citation>
    <scope>NUCLEOTIDE SEQUENCE</scope>
    <source>
        <strain evidence="5">318</strain>
    </source>
</reference>
<dbReference type="HOGENOM" id="CLU_037990_4_1_11"/>
<evidence type="ECO:0000313" key="5">
    <source>
        <dbReference type="EMBL" id="AKG42051.1"/>
    </source>
</evidence>
<dbReference type="RefSeq" id="WP_046722896.1">
    <property type="nucleotide sequence ID" value="NZ_CP009922.3"/>
</dbReference>
<keyword evidence="6" id="KW-1185">Reference proteome</keyword>
<protein>
    <submittedName>
        <fullName evidence="5">Phosphatidylethanolamine N-methyltransferase</fullName>
    </submittedName>
</protein>
<gene>
    <name evidence="5" type="ORF">SXIM_06670</name>
</gene>
<feature type="domain" description="Methyltransferase type 11" evidence="4">
    <location>
        <begin position="46"/>
        <end position="139"/>
    </location>
</feature>
<keyword evidence="3" id="KW-0949">S-adenosyl-L-methionine</keyword>
<name>A0A0F7CN01_9ACTN</name>
<dbReference type="CDD" id="cd02440">
    <property type="entry name" value="AdoMet_MTases"/>
    <property type="match status" value="1"/>
</dbReference>
<evidence type="ECO:0000256" key="2">
    <source>
        <dbReference type="ARBA" id="ARBA00022679"/>
    </source>
</evidence>
<dbReference type="KEGG" id="sxi:SXIM_06670"/>
<keyword evidence="2" id="KW-0808">Transferase</keyword>
<dbReference type="STRING" id="408015.SXIM_06670"/>
<dbReference type="PATRIC" id="fig|408015.6.peg.699"/>
<dbReference type="Pfam" id="PF08241">
    <property type="entry name" value="Methyltransf_11"/>
    <property type="match status" value="1"/>
</dbReference>
<sequence>MRDTYWDEAAATFDEEPDHGLRDPAVRAAWDARLRSWLSGRPSRVLDLGCGTGSLSELAVEHGHTVTAIDRSEPMVRLAGAKLAGGTTTLAVGDAAHPPLRAGSFDVLLVRHVLWALPDPRAVLSRWAALVRPGGRLILVEGRWGESAPTGIAATELRAMLSSLPDIPPAAIRHDDLTDDPALWGRPVRDERYALVARTMTA</sequence>